<comment type="similarity">
    <text evidence="2">Belongs to the germin family.</text>
</comment>
<evidence type="ECO:0000256" key="4">
    <source>
        <dbReference type="ARBA" id="ARBA00022723"/>
    </source>
</evidence>
<dbReference type="SUPFAM" id="SSF51182">
    <property type="entry name" value="RmlC-like cupins"/>
    <property type="match status" value="1"/>
</dbReference>
<reference evidence="8" key="2">
    <citation type="submission" date="2023-06" db="EMBL/GenBank/DDBJ databases">
        <authorList>
            <consortium name="Lawrence Berkeley National Laboratory"/>
            <person name="Haridas S."/>
            <person name="Hensen N."/>
            <person name="Bonometti L."/>
            <person name="Westerberg I."/>
            <person name="Brannstrom I.O."/>
            <person name="Guillou S."/>
            <person name="Cros-Aarteil S."/>
            <person name="Calhoun S."/>
            <person name="Kuo A."/>
            <person name="Mondo S."/>
            <person name="Pangilinan J."/>
            <person name="Riley R."/>
            <person name="Labutti K."/>
            <person name="Andreopoulos B."/>
            <person name="Lipzen A."/>
            <person name="Chen C."/>
            <person name="Yanf M."/>
            <person name="Daum C."/>
            <person name="Ng V."/>
            <person name="Clum A."/>
            <person name="Steindorff A."/>
            <person name="Ohm R."/>
            <person name="Martin F."/>
            <person name="Silar P."/>
            <person name="Natvig D."/>
            <person name="Lalanne C."/>
            <person name="Gautier V."/>
            <person name="Ament-Velasquez S.L."/>
            <person name="Kruys A."/>
            <person name="Hutchinson M.I."/>
            <person name="Powell A.J."/>
            <person name="Barry K."/>
            <person name="Miller A.N."/>
            <person name="Grigoriev I.V."/>
            <person name="Debuchy R."/>
            <person name="Gladieux P."/>
            <person name="Thoren M.H."/>
            <person name="Johannesson H."/>
        </authorList>
    </citation>
    <scope>NUCLEOTIDE SEQUENCE</scope>
    <source>
        <strain evidence="8">SMH4131-1</strain>
    </source>
</reference>
<dbReference type="InterPro" id="IPR001929">
    <property type="entry name" value="Germin"/>
</dbReference>
<dbReference type="Gene3D" id="2.60.120.10">
    <property type="entry name" value="Jelly Rolls"/>
    <property type="match status" value="1"/>
</dbReference>
<keyword evidence="6" id="KW-0732">Signal</keyword>
<name>A0AAE0M5B6_9PEZI</name>
<dbReference type="AlphaFoldDB" id="A0AAE0M5B6"/>
<evidence type="ECO:0000313" key="8">
    <source>
        <dbReference type="EMBL" id="KAK3319565.1"/>
    </source>
</evidence>
<comment type="subcellular location">
    <subcellularLocation>
        <location evidence="1">Secreted</location>
    </subcellularLocation>
</comment>
<keyword evidence="3" id="KW-0964">Secreted</keyword>
<organism evidence="8 9">
    <name type="scientific">Cercophora scortea</name>
    <dbReference type="NCBI Taxonomy" id="314031"/>
    <lineage>
        <taxon>Eukaryota</taxon>
        <taxon>Fungi</taxon>
        <taxon>Dikarya</taxon>
        <taxon>Ascomycota</taxon>
        <taxon>Pezizomycotina</taxon>
        <taxon>Sordariomycetes</taxon>
        <taxon>Sordariomycetidae</taxon>
        <taxon>Sordariales</taxon>
        <taxon>Lasiosphaeriaceae</taxon>
        <taxon>Cercophora</taxon>
    </lineage>
</organism>
<evidence type="ECO:0000313" key="9">
    <source>
        <dbReference type="Proteomes" id="UP001286456"/>
    </source>
</evidence>
<dbReference type="PANTHER" id="PTHR31238">
    <property type="entry name" value="GERMIN-LIKE PROTEIN SUBFAMILY 3 MEMBER 3"/>
    <property type="match status" value="1"/>
</dbReference>
<dbReference type="EMBL" id="JAUEPO010000006">
    <property type="protein sequence ID" value="KAK3319565.1"/>
    <property type="molecule type" value="Genomic_DNA"/>
</dbReference>
<reference evidence="8" key="1">
    <citation type="journal article" date="2023" name="Mol. Phylogenet. Evol.">
        <title>Genome-scale phylogeny and comparative genomics of the fungal order Sordariales.</title>
        <authorList>
            <person name="Hensen N."/>
            <person name="Bonometti L."/>
            <person name="Westerberg I."/>
            <person name="Brannstrom I.O."/>
            <person name="Guillou S."/>
            <person name="Cros-Aarteil S."/>
            <person name="Calhoun S."/>
            <person name="Haridas S."/>
            <person name="Kuo A."/>
            <person name="Mondo S."/>
            <person name="Pangilinan J."/>
            <person name="Riley R."/>
            <person name="LaButti K."/>
            <person name="Andreopoulos B."/>
            <person name="Lipzen A."/>
            <person name="Chen C."/>
            <person name="Yan M."/>
            <person name="Daum C."/>
            <person name="Ng V."/>
            <person name="Clum A."/>
            <person name="Steindorff A."/>
            <person name="Ohm R.A."/>
            <person name="Martin F."/>
            <person name="Silar P."/>
            <person name="Natvig D.O."/>
            <person name="Lalanne C."/>
            <person name="Gautier V."/>
            <person name="Ament-Velasquez S.L."/>
            <person name="Kruys A."/>
            <person name="Hutchinson M.I."/>
            <person name="Powell A.J."/>
            <person name="Barry K."/>
            <person name="Miller A.N."/>
            <person name="Grigoriev I.V."/>
            <person name="Debuchy R."/>
            <person name="Gladieux P."/>
            <person name="Hiltunen Thoren M."/>
            <person name="Johannesson H."/>
        </authorList>
    </citation>
    <scope>NUCLEOTIDE SEQUENCE</scope>
    <source>
        <strain evidence="8">SMH4131-1</strain>
    </source>
</reference>
<keyword evidence="9" id="KW-1185">Reference proteome</keyword>
<feature type="domain" description="Cupin type-1" evidence="7">
    <location>
        <begin position="51"/>
        <end position="206"/>
    </location>
</feature>
<evidence type="ECO:0000256" key="5">
    <source>
        <dbReference type="ARBA" id="ARBA00023211"/>
    </source>
</evidence>
<gene>
    <name evidence="8" type="ORF">B0T19DRAFT_445370</name>
</gene>
<dbReference type="InterPro" id="IPR011051">
    <property type="entry name" value="RmlC_Cupin_sf"/>
</dbReference>
<evidence type="ECO:0000259" key="7">
    <source>
        <dbReference type="SMART" id="SM00835"/>
    </source>
</evidence>
<sequence>MHCNSIAATILGLSALATAAPFSMTNQSTPISTLSLTAQLQLADTALDRYQLLTDQDFVFNYNDSATGLATRKSFPALVGTGASMAIAEFGPCAMASLHIHPRSAELFLVVSGQITTEMTLESGAIDPSTGKTRAVRTVLGPRQMTVFPQGAFHTQINTECSPALTVAAFADEDAGASLVVPQTLGLGDDFVVPSFGGVIKGEDVEILRGMVPQSAIFRVEECLVKCGMKKRGV</sequence>
<evidence type="ECO:0000256" key="1">
    <source>
        <dbReference type="ARBA" id="ARBA00004613"/>
    </source>
</evidence>
<dbReference type="InterPro" id="IPR006045">
    <property type="entry name" value="Cupin_1"/>
</dbReference>
<dbReference type="InterPro" id="IPR014710">
    <property type="entry name" value="RmlC-like_jellyroll"/>
</dbReference>
<dbReference type="GO" id="GO:0005576">
    <property type="term" value="C:extracellular region"/>
    <property type="evidence" value="ECO:0007669"/>
    <property type="project" value="UniProtKB-SubCell"/>
</dbReference>
<dbReference type="GO" id="GO:0030145">
    <property type="term" value="F:manganese ion binding"/>
    <property type="evidence" value="ECO:0007669"/>
    <property type="project" value="InterPro"/>
</dbReference>
<keyword evidence="5" id="KW-0464">Manganese</keyword>
<protein>
    <submittedName>
        <fullName evidence="8">RmlC-like cupin domain-containing protein</fullName>
    </submittedName>
</protein>
<dbReference type="SMART" id="SM00835">
    <property type="entry name" value="Cupin_1"/>
    <property type="match status" value="1"/>
</dbReference>
<evidence type="ECO:0000256" key="3">
    <source>
        <dbReference type="ARBA" id="ARBA00022525"/>
    </source>
</evidence>
<proteinExistence type="inferred from homology"/>
<dbReference type="Pfam" id="PF00190">
    <property type="entry name" value="Cupin_1"/>
    <property type="match status" value="1"/>
</dbReference>
<accession>A0AAE0M5B6</accession>
<comment type="caution">
    <text evidence="8">The sequence shown here is derived from an EMBL/GenBank/DDBJ whole genome shotgun (WGS) entry which is preliminary data.</text>
</comment>
<dbReference type="CDD" id="cd02241">
    <property type="entry name" value="cupin_OxOx"/>
    <property type="match status" value="1"/>
</dbReference>
<keyword evidence="4" id="KW-0479">Metal-binding</keyword>
<feature type="chain" id="PRO_5042038180" evidence="6">
    <location>
        <begin position="20"/>
        <end position="234"/>
    </location>
</feature>
<dbReference type="Proteomes" id="UP001286456">
    <property type="component" value="Unassembled WGS sequence"/>
</dbReference>
<evidence type="ECO:0000256" key="6">
    <source>
        <dbReference type="SAM" id="SignalP"/>
    </source>
</evidence>
<evidence type="ECO:0000256" key="2">
    <source>
        <dbReference type="ARBA" id="ARBA00007456"/>
    </source>
</evidence>
<feature type="signal peptide" evidence="6">
    <location>
        <begin position="1"/>
        <end position="19"/>
    </location>
</feature>